<gene>
    <name evidence="1" type="ORF">IQ24_01703</name>
</gene>
<dbReference type="Proteomes" id="UP000316225">
    <property type="component" value="Unassembled WGS sequence"/>
</dbReference>
<protein>
    <recommendedName>
        <fullName evidence="3">HNH endonuclease</fullName>
    </recommendedName>
</protein>
<accession>A0A562NST5</accession>
<evidence type="ECO:0000313" key="2">
    <source>
        <dbReference type="Proteomes" id="UP000316225"/>
    </source>
</evidence>
<organism evidence="1 2">
    <name type="scientific">Paracoccus sulfuroxidans</name>
    <dbReference type="NCBI Taxonomy" id="384678"/>
    <lineage>
        <taxon>Bacteria</taxon>
        <taxon>Pseudomonadati</taxon>
        <taxon>Pseudomonadota</taxon>
        <taxon>Alphaproteobacteria</taxon>
        <taxon>Rhodobacterales</taxon>
        <taxon>Paracoccaceae</taxon>
        <taxon>Paracoccus</taxon>
    </lineage>
</organism>
<evidence type="ECO:0008006" key="3">
    <source>
        <dbReference type="Google" id="ProtNLM"/>
    </source>
</evidence>
<dbReference type="EMBL" id="VLKU01000004">
    <property type="protein sequence ID" value="TWI35193.1"/>
    <property type="molecule type" value="Genomic_DNA"/>
</dbReference>
<proteinExistence type="predicted"/>
<dbReference type="AlphaFoldDB" id="A0A562NST5"/>
<dbReference type="CDD" id="cd00085">
    <property type="entry name" value="HNHc"/>
    <property type="match status" value="1"/>
</dbReference>
<dbReference type="Gene3D" id="1.10.30.50">
    <property type="match status" value="1"/>
</dbReference>
<evidence type="ECO:0000313" key="1">
    <source>
        <dbReference type="EMBL" id="TWI35193.1"/>
    </source>
</evidence>
<keyword evidence="2" id="KW-1185">Reference proteome</keyword>
<name>A0A562NST5_9RHOB</name>
<sequence>MKRLNAPTCCPSELFDECVRGLSNAALRARFVVQKALLESANANYATSSAAQTWCKLPRALHGHPDQVIVGNLTKGELVALYDEGMVGSRGAARKKYDEIKLLAHDECPYCGGCGELVEEEGIGTIDHFLPKARFPIFSIVPANLVPACGTCNTGMGSRFPTAPELQPLHPYFDAPHFFDEKWTTATVSEEEPVMVTFDVNPPAAWSENDRQRVVQHFKSCKLRGRYRTKVASDLSSIIAQRKTVHRDLSPEAFREVLKAVADNELLPINGWKRSLYYGLADSVWFCANNFAA</sequence>
<dbReference type="InterPro" id="IPR003615">
    <property type="entry name" value="HNH_nuc"/>
</dbReference>
<reference evidence="1 2" key="1">
    <citation type="journal article" date="2015" name="Stand. Genomic Sci.">
        <title>Genomic Encyclopedia of Bacterial and Archaeal Type Strains, Phase III: the genomes of soil and plant-associated and newly described type strains.</title>
        <authorList>
            <person name="Whitman W.B."/>
            <person name="Woyke T."/>
            <person name="Klenk H.P."/>
            <person name="Zhou Y."/>
            <person name="Lilburn T.G."/>
            <person name="Beck B.J."/>
            <person name="De Vos P."/>
            <person name="Vandamme P."/>
            <person name="Eisen J.A."/>
            <person name="Garrity G."/>
            <person name="Hugenholtz P."/>
            <person name="Kyrpides N.C."/>
        </authorList>
    </citation>
    <scope>NUCLEOTIDE SEQUENCE [LARGE SCALE GENOMIC DNA]</scope>
    <source>
        <strain evidence="1 2">CGMCC 1.5364</strain>
    </source>
</reference>
<comment type="caution">
    <text evidence="1">The sequence shown here is derived from an EMBL/GenBank/DDBJ whole genome shotgun (WGS) entry which is preliminary data.</text>
</comment>